<dbReference type="InterPro" id="IPR022791">
    <property type="entry name" value="L-PG_synthase/AglD"/>
</dbReference>
<keyword evidence="8" id="KW-1185">Reference proteome</keyword>
<accession>A0A1M6KXW8</accession>
<dbReference type="Pfam" id="PF03706">
    <property type="entry name" value="LPG_synthase_TM"/>
    <property type="match status" value="1"/>
</dbReference>
<dbReference type="EMBL" id="FRAI01000005">
    <property type="protein sequence ID" value="SHJ63696.1"/>
    <property type="molecule type" value="Genomic_DNA"/>
</dbReference>
<evidence type="ECO:0000313" key="8">
    <source>
        <dbReference type="Proteomes" id="UP000243547"/>
    </source>
</evidence>
<feature type="transmembrane region" description="Helical" evidence="6">
    <location>
        <begin position="198"/>
        <end position="220"/>
    </location>
</feature>
<organism evidence="7 8">
    <name type="scientific">Anaerobranca californiensis DSM 14826</name>
    <dbReference type="NCBI Taxonomy" id="1120989"/>
    <lineage>
        <taxon>Bacteria</taxon>
        <taxon>Bacillati</taxon>
        <taxon>Bacillota</taxon>
        <taxon>Clostridia</taxon>
        <taxon>Eubacteriales</taxon>
        <taxon>Proteinivoracaceae</taxon>
        <taxon>Anaerobranca</taxon>
    </lineage>
</organism>
<keyword evidence="5 6" id="KW-0472">Membrane</keyword>
<dbReference type="Proteomes" id="UP000243547">
    <property type="component" value="Unassembled WGS sequence"/>
</dbReference>
<dbReference type="NCBIfam" id="TIGR00374">
    <property type="entry name" value="flippase-like domain"/>
    <property type="match status" value="1"/>
</dbReference>
<feature type="transmembrane region" description="Helical" evidence="6">
    <location>
        <begin position="5"/>
        <end position="23"/>
    </location>
</feature>
<dbReference type="RefSeq" id="WP_072905622.1">
    <property type="nucleotide sequence ID" value="NZ_FRAI01000005.1"/>
</dbReference>
<comment type="catalytic activity">
    <reaction evidence="6">
        <text>L-lysyl-tRNA(Lys) + a 1,2-diacyl-sn-glycero-3-phospho-(1'-sn-glycerol) = a 1,2-diacyl-sn-glycero-3-phospho-1'-(3'-O-L-lysyl)-sn-glycerol + tRNA(Lys)</text>
        <dbReference type="Rhea" id="RHEA:10668"/>
        <dbReference type="Rhea" id="RHEA-COMP:9696"/>
        <dbReference type="Rhea" id="RHEA-COMP:9697"/>
        <dbReference type="ChEBI" id="CHEBI:64716"/>
        <dbReference type="ChEBI" id="CHEBI:75792"/>
        <dbReference type="ChEBI" id="CHEBI:78442"/>
        <dbReference type="ChEBI" id="CHEBI:78529"/>
        <dbReference type="EC" id="2.3.2.3"/>
    </reaction>
</comment>
<evidence type="ECO:0000256" key="3">
    <source>
        <dbReference type="ARBA" id="ARBA00022692"/>
    </source>
</evidence>
<dbReference type="PANTHER" id="PTHR39087:SF2">
    <property type="entry name" value="UPF0104 MEMBRANE PROTEIN MJ1595"/>
    <property type="match status" value="1"/>
</dbReference>
<dbReference type="GO" id="GO:0046677">
    <property type="term" value="P:response to antibiotic"/>
    <property type="evidence" value="ECO:0007669"/>
    <property type="project" value="UniProtKB-KW"/>
</dbReference>
<name>A0A1M6KXW8_9FIRM</name>
<sequence length="305" mass="34853">MNKKIYKYFLYLIVTFLFLLAITKIDLKVFQYVLSLNMITITALLVLQGLTIAVISHQWYILIKVFNSNISFLKAVELNLIGTFTESITPGVKSGGEGVKLILLKKFFNLQYNEGIAVIILQKTISLIIFLSLFIFSILNTNLKVPINPAQTFPIIFLSLTIIIGIYKLIPKKYQEIITDFIKKVYQNLLLFKEKKILLVYLILNNFLVWLGFPLKLLIISKALNIQLNFLQVSTIIFITYGISMLPTTPGSVGTYEGMMTLLLKLFSVSTEKAFIIAIITRFFTFYLVVLVSGIYLMIKKILKK</sequence>
<comment type="function">
    <text evidence="6">Catalyzes the transfer of a lysyl group from L-lysyl-tRNA(Lys) to membrane-bound phosphatidylglycerol (PG), which produces lysylphosphatidylglycerol (LPG), a major component of the bacterial membrane with a positive net charge. LPG synthesis contributes to bacterial virulence as it is involved in the resistance mechanism against cationic antimicrobial peptides (CAMP) produces by the host's immune system (defensins, cathelicidins) and by the competing microorganisms.</text>
</comment>
<feature type="transmembrane region" description="Helical" evidence="6">
    <location>
        <begin position="115"/>
        <end position="139"/>
    </location>
</feature>
<keyword evidence="4 6" id="KW-1133">Transmembrane helix</keyword>
<dbReference type="OrthoDB" id="2111097at2"/>
<feature type="transmembrane region" description="Helical" evidence="6">
    <location>
        <begin position="275"/>
        <end position="299"/>
    </location>
</feature>
<dbReference type="EC" id="2.3.2.3" evidence="6"/>
<evidence type="ECO:0000256" key="6">
    <source>
        <dbReference type="RuleBase" id="RU363042"/>
    </source>
</evidence>
<dbReference type="PANTHER" id="PTHR39087">
    <property type="entry name" value="UPF0104 MEMBRANE PROTEIN MJ1595"/>
    <property type="match status" value="1"/>
</dbReference>
<dbReference type="GO" id="GO:0005886">
    <property type="term" value="C:plasma membrane"/>
    <property type="evidence" value="ECO:0007669"/>
    <property type="project" value="UniProtKB-SubCell"/>
</dbReference>
<keyword evidence="3 6" id="KW-0812">Transmembrane</keyword>
<protein>
    <recommendedName>
        <fullName evidence="6">Phosphatidylglycerol lysyltransferase</fullName>
        <ecNumber evidence="6">2.3.2.3</ecNumber>
    </recommendedName>
    <alternativeName>
        <fullName evidence="6">Lysylphosphatidylglycerol synthase</fullName>
    </alternativeName>
</protein>
<evidence type="ECO:0000256" key="2">
    <source>
        <dbReference type="ARBA" id="ARBA00022475"/>
    </source>
</evidence>
<feature type="transmembrane region" description="Helical" evidence="6">
    <location>
        <begin position="29"/>
        <end position="55"/>
    </location>
</feature>
<dbReference type="STRING" id="1120989.SAMN02745227_00290"/>
<dbReference type="GO" id="GO:0050071">
    <property type="term" value="F:phosphatidylglycerol lysyltransferase activity"/>
    <property type="evidence" value="ECO:0007669"/>
    <property type="project" value="UniProtKB-EC"/>
</dbReference>
<evidence type="ECO:0000313" key="7">
    <source>
        <dbReference type="EMBL" id="SHJ63696.1"/>
    </source>
</evidence>
<keyword evidence="2" id="KW-1003">Cell membrane</keyword>
<gene>
    <name evidence="6" type="primary">mprF</name>
    <name evidence="7" type="ORF">SAMN02745227_00290</name>
</gene>
<proteinExistence type="inferred from homology"/>
<keyword evidence="6" id="KW-0443">Lipid metabolism</keyword>
<feature type="transmembrane region" description="Helical" evidence="6">
    <location>
        <begin position="226"/>
        <end position="246"/>
    </location>
</feature>
<feature type="transmembrane region" description="Helical" evidence="6">
    <location>
        <begin position="151"/>
        <end position="170"/>
    </location>
</feature>
<keyword evidence="6" id="KW-0808">Transferase</keyword>
<evidence type="ECO:0000256" key="5">
    <source>
        <dbReference type="ARBA" id="ARBA00023136"/>
    </source>
</evidence>
<evidence type="ECO:0000256" key="4">
    <source>
        <dbReference type="ARBA" id="ARBA00022989"/>
    </source>
</evidence>
<evidence type="ECO:0000256" key="1">
    <source>
        <dbReference type="ARBA" id="ARBA00004651"/>
    </source>
</evidence>
<dbReference type="AlphaFoldDB" id="A0A1M6KXW8"/>
<comment type="similarity">
    <text evidence="6">Belongs to the LPG synthase family.</text>
</comment>
<reference evidence="8" key="1">
    <citation type="submission" date="2016-11" db="EMBL/GenBank/DDBJ databases">
        <authorList>
            <person name="Varghese N."/>
            <person name="Submissions S."/>
        </authorList>
    </citation>
    <scope>NUCLEOTIDE SEQUENCE [LARGE SCALE GENOMIC DNA]</scope>
    <source>
        <strain evidence="8">DSM 14826</strain>
    </source>
</reference>
<dbReference type="GO" id="GO:0006629">
    <property type="term" value="P:lipid metabolic process"/>
    <property type="evidence" value="ECO:0007669"/>
    <property type="project" value="UniProtKB-KW"/>
</dbReference>
<comment type="subcellular location">
    <subcellularLocation>
        <location evidence="1 6">Cell membrane</location>
        <topology evidence="1 6">Multi-pass membrane protein</topology>
    </subcellularLocation>
</comment>
<keyword evidence="6" id="KW-0046">Antibiotic resistance</keyword>